<sequence>MRVFLDTNVLVSAYTTRGICADLLRYILAEHELLTGEVNLVELRRVLRDRFHASPELTATIEAELRDTTIVPKPGTPSLLPIRDQDDQWVLASAIAGRADLLVTGDQDLLAVAPQSPLAIVDPRGCWDRLRK</sequence>
<dbReference type="InterPro" id="IPR002850">
    <property type="entry name" value="PIN_toxin-like"/>
</dbReference>
<name>A0AA86N3X7_9BACT</name>
<reference evidence="2" key="1">
    <citation type="submission" date="2022-10" db="EMBL/GenBank/DDBJ databases">
        <authorList>
            <person name="Koch H."/>
        </authorList>
    </citation>
    <scope>NUCLEOTIDE SEQUENCE</scope>
    <source>
        <strain evidence="2">DNF</strain>
    </source>
</reference>
<feature type="domain" description="PIN" evidence="1">
    <location>
        <begin position="2"/>
        <end position="107"/>
    </location>
</feature>
<gene>
    <name evidence="2" type="ORF">DNFV4_04560</name>
</gene>
<dbReference type="InterPro" id="IPR002716">
    <property type="entry name" value="PIN_dom"/>
</dbReference>
<evidence type="ECO:0000313" key="2">
    <source>
        <dbReference type="EMBL" id="CAI4034116.1"/>
    </source>
</evidence>
<dbReference type="PANTHER" id="PTHR34610">
    <property type="entry name" value="SSL7007 PROTEIN"/>
    <property type="match status" value="1"/>
</dbReference>
<dbReference type="Pfam" id="PF13470">
    <property type="entry name" value="PIN_3"/>
    <property type="match status" value="1"/>
</dbReference>
<dbReference type="InterPro" id="IPR029060">
    <property type="entry name" value="PIN-like_dom_sf"/>
</dbReference>
<dbReference type="NCBIfam" id="TIGR00305">
    <property type="entry name" value="putative toxin-antitoxin system toxin component, PIN family"/>
    <property type="match status" value="1"/>
</dbReference>
<evidence type="ECO:0000259" key="1">
    <source>
        <dbReference type="Pfam" id="PF13470"/>
    </source>
</evidence>
<dbReference type="PANTHER" id="PTHR34610:SF4">
    <property type="entry name" value="SLL8027 PROTEIN"/>
    <property type="match status" value="1"/>
</dbReference>
<dbReference type="EMBL" id="OX365700">
    <property type="protein sequence ID" value="CAI4034116.1"/>
    <property type="molecule type" value="Genomic_DNA"/>
</dbReference>
<proteinExistence type="predicted"/>
<evidence type="ECO:0000313" key="3">
    <source>
        <dbReference type="Proteomes" id="UP001179121"/>
    </source>
</evidence>
<dbReference type="KEGG" id="nti:DNFV4_04560"/>
<keyword evidence="3" id="KW-1185">Reference proteome</keyword>
<dbReference type="SUPFAM" id="SSF88723">
    <property type="entry name" value="PIN domain-like"/>
    <property type="match status" value="1"/>
</dbReference>
<dbReference type="RefSeq" id="WP_289271529.1">
    <property type="nucleotide sequence ID" value="NZ_OX365700.1"/>
</dbReference>
<dbReference type="AlphaFoldDB" id="A0AA86N3X7"/>
<accession>A0AA86N3X7</accession>
<dbReference type="Proteomes" id="UP001179121">
    <property type="component" value="Chromosome"/>
</dbReference>
<organism evidence="2 3">
    <name type="scientific">Nitrospira tepida</name>
    <dbReference type="NCBI Taxonomy" id="2973512"/>
    <lineage>
        <taxon>Bacteria</taxon>
        <taxon>Pseudomonadati</taxon>
        <taxon>Nitrospirota</taxon>
        <taxon>Nitrospiria</taxon>
        <taxon>Nitrospirales</taxon>
        <taxon>Nitrospiraceae</taxon>
        <taxon>Nitrospira</taxon>
    </lineage>
</organism>
<protein>
    <submittedName>
        <fullName evidence="2">Toxin-antitoxin system toxin component, PIN family</fullName>
    </submittedName>
</protein>